<accession>A0AAD8PE05</accession>
<evidence type="ECO:0000256" key="4">
    <source>
        <dbReference type="SAM" id="Coils"/>
    </source>
</evidence>
<dbReference type="InterPro" id="IPR003593">
    <property type="entry name" value="AAA+_ATPase"/>
</dbReference>
<evidence type="ECO:0000256" key="1">
    <source>
        <dbReference type="ARBA" id="ARBA00022737"/>
    </source>
</evidence>
<dbReference type="GO" id="GO:0034605">
    <property type="term" value="P:cellular response to heat"/>
    <property type="evidence" value="ECO:0007669"/>
    <property type="project" value="TreeGrafter"/>
</dbReference>
<dbReference type="Proteomes" id="UP001230268">
    <property type="component" value="Unassembled WGS sequence"/>
</dbReference>
<protein>
    <submittedName>
        <fullName evidence="6">ATP-dependent CLP protease</fullName>
    </submittedName>
</protein>
<dbReference type="PRINTS" id="PR00300">
    <property type="entry name" value="CLPPROTEASEA"/>
</dbReference>
<name>A0AAD8PE05_BABGI</name>
<keyword evidence="4" id="KW-0175">Coiled coil</keyword>
<dbReference type="SUPFAM" id="SSF52540">
    <property type="entry name" value="P-loop containing nucleoside triphosphate hydrolases"/>
    <property type="match status" value="2"/>
</dbReference>
<dbReference type="InterPro" id="IPR050130">
    <property type="entry name" value="ClpA_ClpB"/>
</dbReference>
<sequence>MGPYRCLSLYNSAVRRFCNWSSAFSACELSKEVSDVLNNASNIAKEAGSGSVESEFVLKSLLSSGCLGGKTFKSINIGKDSLKRELESYIRKRKYANQEKRIGSSASAALLYAQSLALSSGKQLGSAELFEGLMKYDAFLQTVKNKKSHSDSAADADQADKYLINLTEKARSGLLGPFVVREAELERVRSTLGRMRKNNVLIVGAAGVGKTALVERLSVDLLREDESTNVLSLDLCGLYSGQGTRGELESKLNSLFERIKGGKTILFIDEIHHLLQNQEGGVNVTNLFKPIMTSGDVKIIGSTTLREYHKYFRHDRAFERRFDVIRLSENTKTEAVLILNSIRPSLESYHNVAIANDAITASVELTKRFIPNRVLPDKAIDVLDEAAMLVKRTTDPAQHAETELTNRKNLLLARLISDGDRANSDLKFEIEGIDVQLSKLRESDMTMRDLNRKLQDLHELKRSYEKSGELLKASELCNHAIPELLRSIENVKSDTTGMMRAMGATGMTDETCVGDKQHVLGRGPTPQVDKHAVAMVVSRKTGVPLDLLIQSNTKHYKEILDKLKYKVIGQDVAVEKTLLQFYKHNCGMTAKNRVAGALCFAGPAGVGKRTLLNSISRMLGLTMKTLACSQLHGANATSVLVGSPPGYVGHREGGILSEWIKDSPYSIILFEEADLLHDNAANIIANAMDKGYLMDNQGDECGLEQSFFVFQYKTQQTVHDVIRKQLDEMVIFKELGHDTVREITKLKLSEIGLVNLRCTEAAVEHVCRLGEYNNSAFKLVEQVVESAICRLVINGDLPRHSNCKLTLGSEVDATAEALPITNELSIVKCNV</sequence>
<organism evidence="6 7">
    <name type="scientific">Babesia gibsoni</name>
    <dbReference type="NCBI Taxonomy" id="33632"/>
    <lineage>
        <taxon>Eukaryota</taxon>
        <taxon>Sar</taxon>
        <taxon>Alveolata</taxon>
        <taxon>Apicomplexa</taxon>
        <taxon>Aconoidasida</taxon>
        <taxon>Piroplasmida</taxon>
        <taxon>Babesiidae</taxon>
        <taxon>Babesia</taxon>
    </lineage>
</organism>
<dbReference type="GO" id="GO:0008233">
    <property type="term" value="F:peptidase activity"/>
    <property type="evidence" value="ECO:0007669"/>
    <property type="project" value="UniProtKB-KW"/>
</dbReference>
<dbReference type="InterPro" id="IPR003959">
    <property type="entry name" value="ATPase_AAA_core"/>
</dbReference>
<dbReference type="InterPro" id="IPR004176">
    <property type="entry name" value="Clp_R_N"/>
</dbReference>
<evidence type="ECO:0000259" key="5">
    <source>
        <dbReference type="SMART" id="SM00382"/>
    </source>
</evidence>
<dbReference type="InterPro" id="IPR001270">
    <property type="entry name" value="ClpA/B"/>
</dbReference>
<dbReference type="InterPro" id="IPR041546">
    <property type="entry name" value="ClpA/ClpB_AAA_lid"/>
</dbReference>
<proteinExistence type="predicted"/>
<dbReference type="PANTHER" id="PTHR11638">
    <property type="entry name" value="ATP-DEPENDENT CLP PROTEASE"/>
    <property type="match status" value="1"/>
</dbReference>
<dbReference type="Gene3D" id="3.40.50.300">
    <property type="entry name" value="P-loop containing nucleotide triphosphate hydrolases"/>
    <property type="match status" value="3"/>
</dbReference>
<dbReference type="InterPro" id="IPR036628">
    <property type="entry name" value="Clp_N_dom_sf"/>
</dbReference>
<evidence type="ECO:0000256" key="3">
    <source>
        <dbReference type="ARBA" id="ARBA00022840"/>
    </source>
</evidence>
<keyword evidence="1" id="KW-0677">Repeat</keyword>
<dbReference type="InterPro" id="IPR027417">
    <property type="entry name" value="P-loop_NTPase"/>
</dbReference>
<dbReference type="GO" id="GO:0005524">
    <property type="term" value="F:ATP binding"/>
    <property type="evidence" value="ECO:0007669"/>
    <property type="project" value="UniProtKB-KW"/>
</dbReference>
<evidence type="ECO:0000313" key="6">
    <source>
        <dbReference type="EMBL" id="KAK1442952.1"/>
    </source>
</evidence>
<dbReference type="Gene3D" id="1.10.1780.10">
    <property type="entry name" value="Clp, N-terminal domain"/>
    <property type="match status" value="1"/>
</dbReference>
<dbReference type="GO" id="GO:0016887">
    <property type="term" value="F:ATP hydrolysis activity"/>
    <property type="evidence" value="ECO:0007669"/>
    <property type="project" value="InterPro"/>
</dbReference>
<dbReference type="SUPFAM" id="SSF81923">
    <property type="entry name" value="Double Clp-N motif"/>
    <property type="match status" value="1"/>
</dbReference>
<dbReference type="Pfam" id="PF07724">
    <property type="entry name" value="AAA_2"/>
    <property type="match status" value="1"/>
</dbReference>
<keyword evidence="6" id="KW-0378">Hydrolase</keyword>
<dbReference type="GO" id="GO:0005737">
    <property type="term" value="C:cytoplasm"/>
    <property type="evidence" value="ECO:0007669"/>
    <property type="project" value="TreeGrafter"/>
</dbReference>
<dbReference type="PANTHER" id="PTHR11638:SF18">
    <property type="entry name" value="HEAT SHOCK PROTEIN 104"/>
    <property type="match status" value="1"/>
</dbReference>
<dbReference type="PROSITE" id="PS51257">
    <property type="entry name" value="PROKAR_LIPOPROTEIN"/>
    <property type="match status" value="1"/>
</dbReference>
<keyword evidence="7" id="KW-1185">Reference proteome</keyword>
<feature type="domain" description="AAA+ ATPase" evidence="5">
    <location>
        <begin position="594"/>
        <end position="741"/>
    </location>
</feature>
<dbReference type="CDD" id="cd00009">
    <property type="entry name" value="AAA"/>
    <property type="match status" value="1"/>
</dbReference>
<comment type="caution">
    <text evidence="6">The sequence shown here is derived from an EMBL/GenBank/DDBJ whole genome shotgun (WGS) entry which is preliminary data.</text>
</comment>
<dbReference type="SMART" id="SM00382">
    <property type="entry name" value="AAA"/>
    <property type="match status" value="2"/>
</dbReference>
<gene>
    <name evidence="6" type="ORF">BgAZ_304700</name>
</gene>
<dbReference type="Pfam" id="PF17871">
    <property type="entry name" value="AAA_lid_9"/>
    <property type="match status" value="1"/>
</dbReference>
<keyword evidence="6" id="KW-0645">Protease</keyword>
<reference evidence="6" key="1">
    <citation type="submission" date="2023-08" db="EMBL/GenBank/DDBJ databases">
        <title>Draft sequence of the Babesia gibsoni genome.</title>
        <authorList>
            <person name="Yamagishi J.Y."/>
            <person name="Xuan X.X."/>
        </authorList>
    </citation>
    <scope>NUCLEOTIDE SEQUENCE</scope>
    <source>
        <strain evidence="6">Azabu</strain>
    </source>
</reference>
<keyword evidence="3" id="KW-0067">ATP-binding</keyword>
<dbReference type="Pfam" id="PF02861">
    <property type="entry name" value="Clp_N"/>
    <property type="match status" value="1"/>
</dbReference>
<keyword evidence="2" id="KW-0547">Nucleotide-binding</keyword>
<dbReference type="Pfam" id="PF00004">
    <property type="entry name" value="AAA"/>
    <property type="match status" value="1"/>
</dbReference>
<feature type="domain" description="AAA+ ATPase" evidence="5">
    <location>
        <begin position="196"/>
        <end position="332"/>
    </location>
</feature>
<evidence type="ECO:0000313" key="7">
    <source>
        <dbReference type="Proteomes" id="UP001230268"/>
    </source>
</evidence>
<feature type="coiled-coil region" evidence="4">
    <location>
        <begin position="440"/>
        <end position="467"/>
    </location>
</feature>
<evidence type="ECO:0000256" key="2">
    <source>
        <dbReference type="ARBA" id="ARBA00022741"/>
    </source>
</evidence>
<dbReference type="AlphaFoldDB" id="A0AAD8PE05"/>
<dbReference type="GO" id="GO:0006508">
    <property type="term" value="P:proteolysis"/>
    <property type="evidence" value="ECO:0007669"/>
    <property type="project" value="UniProtKB-KW"/>
</dbReference>
<dbReference type="EMBL" id="JAVEPI010000003">
    <property type="protein sequence ID" value="KAK1442952.1"/>
    <property type="molecule type" value="Genomic_DNA"/>
</dbReference>